<dbReference type="SUPFAM" id="SSF46565">
    <property type="entry name" value="Chaperone J-domain"/>
    <property type="match status" value="1"/>
</dbReference>
<evidence type="ECO:0000313" key="4">
    <source>
        <dbReference type="Proteomes" id="UP001150538"/>
    </source>
</evidence>
<dbReference type="SMART" id="SM00271">
    <property type="entry name" value="DnaJ"/>
    <property type="match status" value="1"/>
</dbReference>
<keyword evidence="4" id="KW-1185">Reference proteome</keyword>
<dbReference type="EMBL" id="JANBPU010000102">
    <property type="protein sequence ID" value="KAJ1916471.1"/>
    <property type="molecule type" value="Genomic_DNA"/>
</dbReference>
<evidence type="ECO:0000256" key="1">
    <source>
        <dbReference type="SAM" id="MobiDB-lite"/>
    </source>
</evidence>
<dbReference type="CDD" id="cd06257">
    <property type="entry name" value="DnaJ"/>
    <property type="match status" value="1"/>
</dbReference>
<name>A0A9W7ZTT2_9FUNG</name>
<reference evidence="3" key="1">
    <citation type="submission" date="2022-07" db="EMBL/GenBank/DDBJ databases">
        <title>Phylogenomic reconstructions and comparative analyses of Kickxellomycotina fungi.</title>
        <authorList>
            <person name="Reynolds N.K."/>
            <person name="Stajich J.E."/>
            <person name="Barry K."/>
            <person name="Grigoriev I.V."/>
            <person name="Crous P."/>
            <person name="Smith M.E."/>
        </authorList>
    </citation>
    <scope>NUCLEOTIDE SEQUENCE</scope>
    <source>
        <strain evidence="3">NBRC 100468</strain>
    </source>
</reference>
<feature type="region of interest" description="Disordered" evidence="1">
    <location>
        <begin position="183"/>
        <end position="240"/>
    </location>
</feature>
<feature type="domain" description="J" evidence="2">
    <location>
        <begin position="57"/>
        <end position="126"/>
    </location>
</feature>
<gene>
    <name evidence="3" type="primary">spf31</name>
    <name evidence="3" type="ORF">H4219_003778</name>
</gene>
<dbReference type="Pfam" id="PF00226">
    <property type="entry name" value="DnaJ"/>
    <property type="match status" value="1"/>
</dbReference>
<dbReference type="PANTHER" id="PTHR46620">
    <property type="entry name" value="J DOMAIN-CONTAINING PROTEIN SPF31"/>
    <property type="match status" value="1"/>
</dbReference>
<proteinExistence type="predicted"/>
<dbReference type="AlphaFoldDB" id="A0A9W7ZTT2"/>
<dbReference type="PRINTS" id="PR00625">
    <property type="entry name" value="JDOMAIN"/>
</dbReference>
<dbReference type="OrthoDB" id="342454at2759"/>
<feature type="region of interest" description="Disordered" evidence="1">
    <location>
        <begin position="1"/>
        <end position="26"/>
    </location>
</feature>
<evidence type="ECO:0000259" key="2">
    <source>
        <dbReference type="PROSITE" id="PS50076"/>
    </source>
</evidence>
<feature type="compositionally biased region" description="Basic and acidic residues" evidence="1">
    <location>
        <begin position="183"/>
        <end position="227"/>
    </location>
</feature>
<dbReference type="Proteomes" id="UP001150538">
    <property type="component" value="Unassembled WGS sequence"/>
</dbReference>
<dbReference type="Gene3D" id="1.10.287.110">
    <property type="entry name" value="DnaJ domain"/>
    <property type="match status" value="1"/>
</dbReference>
<feature type="compositionally biased region" description="Basic residues" evidence="1">
    <location>
        <begin position="228"/>
        <end position="240"/>
    </location>
</feature>
<sequence length="240" mass="28310">MSDTKDASPTTTNNTAPKANTNEEIDDKEIEKLLKQQESQLPRDQEIDRILSTFKLDPFSILQVPVICTPTEIRNAYRKKSLLIHPDKAQHPKAPEAFEILKKASTMLNDQKEKERLTKMMWDAEKDLIAKWRSEIKKGTRSASDLEGDNFDTTDKFRNAVREHYKDFTVEIEWRKRQKLRKAMREQGEEDKKKEDAALEAKRKREHEKAWEESREDRVNSWRDFMSKSKKKKKSKKNSS</sequence>
<protein>
    <submittedName>
        <fullName evidence="3">DnaJ domain-containing protein</fullName>
    </submittedName>
</protein>
<dbReference type="InterPro" id="IPR001623">
    <property type="entry name" value="DnaJ_domain"/>
</dbReference>
<comment type="caution">
    <text evidence="3">The sequence shown here is derived from an EMBL/GenBank/DDBJ whole genome shotgun (WGS) entry which is preliminary data.</text>
</comment>
<accession>A0A9W7ZTT2</accession>
<feature type="compositionally biased region" description="Low complexity" evidence="1">
    <location>
        <begin position="9"/>
        <end position="22"/>
    </location>
</feature>
<dbReference type="InterPro" id="IPR036869">
    <property type="entry name" value="J_dom_sf"/>
</dbReference>
<dbReference type="PANTHER" id="PTHR46620:SF1">
    <property type="entry name" value="J DOMAIN-CONTAINING PROTEIN SPF31"/>
    <property type="match status" value="1"/>
</dbReference>
<organism evidence="3 4">
    <name type="scientific">Mycoemilia scoparia</name>
    <dbReference type="NCBI Taxonomy" id="417184"/>
    <lineage>
        <taxon>Eukaryota</taxon>
        <taxon>Fungi</taxon>
        <taxon>Fungi incertae sedis</taxon>
        <taxon>Zoopagomycota</taxon>
        <taxon>Kickxellomycotina</taxon>
        <taxon>Kickxellomycetes</taxon>
        <taxon>Kickxellales</taxon>
        <taxon>Kickxellaceae</taxon>
        <taxon>Mycoemilia</taxon>
    </lineage>
</organism>
<evidence type="ECO:0000313" key="3">
    <source>
        <dbReference type="EMBL" id="KAJ1916471.1"/>
    </source>
</evidence>
<dbReference type="PROSITE" id="PS50076">
    <property type="entry name" value="DNAJ_2"/>
    <property type="match status" value="1"/>
</dbReference>